<dbReference type="Proteomes" id="UP000584642">
    <property type="component" value="Unassembled WGS sequence"/>
</dbReference>
<protein>
    <submittedName>
        <fullName evidence="2">Uncharacterized protein</fullName>
    </submittedName>
</protein>
<feature type="compositionally biased region" description="Basic and acidic residues" evidence="1">
    <location>
        <begin position="16"/>
        <end position="57"/>
    </location>
</feature>
<organism evidence="2 3">
    <name type="scientific">Azospirillum oleiclasticum</name>
    <dbReference type="NCBI Taxonomy" id="2735135"/>
    <lineage>
        <taxon>Bacteria</taxon>
        <taxon>Pseudomonadati</taxon>
        <taxon>Pseudomonadota</taxon>
        <taxon>Alphaproteobacteria</taxon>
        <taxon>Rhodospirillales</taxon>
        <taxon>Azospirillaceae</taxon>
        <taxon>Azospirillum</taxon>
    </lineage>
</organism>
<reference evidence="2 3" key="1">
    <citation type="submission" date="2020-05" db="EMBL/GenBank/DDBJ databases">
        <title>Azospirillum oleiclasticum sp. nov, a nitrogen-fixing and heavy crude oil-emulsifying bacterium isolated from the crude oil of Yumen Oilfield.</title>
        <authorList>
            <person name="Wu D."/>
            <person name="Cai M."/>
            <person name="Zhang X."/>
        </authorList>
    </citation>
    <scope>NUCLEOTIDE SEQUENCE [LARGE SCALE GENOMIC DNA]</scope>
    <source>
        <strain evidence="2 3">ROY-1-1-2</strain>
    </source>
</reference>
<evidence type="ECO:0000313" key="2">
    <source>
        <dbReference type="EMBL" id="NYZ23807.1"/>
    </source>
</evidence>
<dbReference type="RefSeq" id="WP_180285575.1">
    <property type="nucleotide sequence ID" value="NZ_JABFDB010000031.1"/>
</dbReference>
<feature type="region of interest" description="Disordered" evidence="1">
    <location>
        <begin position="1"/>
        <end position="72"/>
    </location>
</feature>
<comment type="caution">
    <text evidence="2">The sequence shown here is derived from an EMBL/GenBank/DDBJ whole genome shotgun (WGS) entry which is preliminary data.</text>
</comment>
<evidence type="ECO:0000256" key="1">
    <source>
        <dbReference type="SAM" id="MobiDB-lite"/>
    </source>
</evidence>
<keyword evidence="3" id="KW-1185">Reference proteome</keyword>
<dbReference type="EMBL" id="JABFDB010000031">
    <property type="protein sequence ID" value="NYZ23807.1"/>
    <property type="molecule type" value="Genomic_DNA"/>
</dbReference>
<name>A0ABX2THI0_9PROT</name>
<gene>
    <name evidence="2" type="ORF">HND93_29250</name>
</gene>
<sequence length="72" mass="8269">MNDRRMPEPKSPFTEALRRSPKENAEDAERLYDSPDRRTVTEANRKIGRKPDEREAEVGGDPAVSTNVRKPF</sequence>
<accession>A0ABX2THI0</accession>
<proteinExistence type="predicted"/>
<evidence type="ECO:0000313" key="3">
    <source>
        <dbReference type="Proteomes" id="UP000584642"/>
    </source>
</evidence>